<reference evidence="1 2" key="1">
    <citation type="submission" date="2021-06" db="EMBL/GenBank/DDBJ databases">
        <authorList>
            <person name="Palmer J.M."/>
        </authorList>
    </citation>
    <scope>NUCLEOTIDE SEQUENCE [LARGE SCALE GENOMIC DNA]</scope>
    <source>
        <strain evidence="1 2">XC_2019</strain>
        <tissue evidence="1">Muscle</tissue>
    </source>
</reference>
<name>A0ABV0SH06_9TELE</name>
<sequence length="255" mass="27796">LLETYFNKVRAGYIQGSDVEDVRFFLTRSGSAIKSAHVELSRLHRRYNLPSVSSQDVRRVLWRDATAAFPKDIALLGAYLGISEAKGGLSSRTNLSTEQVVGVACDISALAIQMEPATACSATGPQLHRADGLDGKLRLRRGGRRALDCAGVVHTGKGRGTHQARRTAELDRAGYCREQKARCRKRAYRPNLVCILPMGPPRSPPGLVTVAHFLHIAAIDSHSFSAKCAADAAVHHKVAPTQDMCDMARFQESSY</sequence>
<evidence type="ECO:0000313" key="1">
    <source>
        <dbReference type="EMBL" id="MEQ2219485.1"/>
    </source>
</evidence>
<dbReference type="EMBL" id="JAHRIN010079527">
    <property type="protein sequence ID" value="MEQ2219485.1"/>
    <property type="molecule type" value="Genomic_DNA"/>
</dbReference>
<organism evidence="1 2">
    <name type="scientific">Xenoophorus captivus</name>
    <dbReference type="NCBI Taxonomy" id="1517983"/>
    <lineage>
        <taxon>Eukaryota</taxon>
        <taxon>Metazoa</taxon>
        <taxon>Chordata</taxon>
        <taxon>Craniata</taxon>
        <taxon>Vertebrata</taxon>
        <taxon>Euteleostomi</taxon>
        <taxon>Actinopterygii</taxon>
        <taxon>Neopterygii</taxon>
        <taxon>Teleostei</taxon>
        <taxon>Neoteleostei</taxon>
        <taxon>Acanthomorphata</taxon>
        <taxon>Ovalentaria</taxon>
        <taxon>Atherinomorphae</taxon>
        <taxon>Cyprinodontiformes</taxon>
        <taxon>Goodeidae</taxon>
        <taxon>Xenoophorus</taxon>
    </lineage>
</organism>
<evidence type="ECO:0000313" key="2">
    <source>
        <dbReference type="Proteomes" id="UP001434883"/>
    </source>
</evidence>
<keyword evidence="2" id="KW-1185">Reference proteome</keyword>
<protein>
    <submittedName>
        <fullName evidence="1">Uncharacterized protein</fullName>
    </submittedName>
</protein>
<proteinExistence type="predicted"/>
<comment type="caution">
    <text evidence="1">The sequence shown here is derived from an EMBL/GenBank/DDBJ whole genome shotgun (WGS) entry which is preliminary data.</text>
</comment>
<dbReference type="Proteomes" id="UP001434883">
    <property type="component" value="Unassembled WGS sequence"/>
</dbReference>
<accession>A0ABV0SH06</accession>
<feature type="non-terminal residue" evidence="1">
    <location>
        <position position="1"/>
    </location>
</feature>
<gene>
    <name evidence="1" type="ORF">XENOCAPTIV_018582</name>
</gene>